<dbReference type="Pfam" id="PF13148">
    <property type="entry name" value="DUF3987"/>
    <property type="match status" value="1"/>
</dbReference>
<dbReference type="Proteomes" id="UP000437131">
    <property type="component" value="Unassembled WGS sequence"/>
</dbReference>
<dbReference type="AlphaFoldDB" id="A0A844GZX4"/>
<dbReference type="RefSeq" id="WP_155084546.1">
    <property type="nucleotide sequence ID" value="NZ_WMIA01000025.1"/>
</dbReference>
<dbReference type="InterPro" id="IPR025048">
    <property type="entry name" value="DUF3987"/>
</dbReference>
<gene>
    <name evidence="2" type="ORF">GGC33_15580</name>
</gene>
<reference evidence="2 3" key="1">
    <citation type="submission" date="2019-11" db="EMBL/GenBank/DDBJ databases">
        <title>Isolation of a new High Light Tolerant Cyanobacteria.</title>
        <authorList>
            <person name="Dobson Z."/>
            <person name="Vaughn N."/>
            <person name="Vaughn M."/>
            <person name="Fromme P."/>
            <person name="Mazor Y."/>
        </authorList>
    </citation>
    <scope>NUCLEOTIDE SEQUENCE [LARGE SCALE GENOMIC DNA]</scope>
    <source>
        <strain evidence="2 3">0216</strain>
    </source>
</reference>
<evidence type="ECO:0000256" key="1">
    <source>
        <dbReference type="SAM" id="MobiDB-lite"/>
    </source>
</evidence>
<feature type="compositionally biased region" description="Low complexity" evidence="1">
    <location>
        <begin position="253"/>
        <end position="271"/>
    </location>
</feature>
<feature type="region of interest" description="Disordered" evidence="1">
    <location>
        <begin position="250"/>
        <end position="271"/>
    </location>
</feature>
<organism evidence="2 3">
    <name type="scientific">Cyanobacterium aponinum 0216</name>
    <dbReference type="NCBI Taxonomy" id="2676140"/>
    <lineage>
        <taxon>Bacteria</taxon>
        <taxon>Bacillati</taxon>
        <taxon>Cyanobacteriota</taxon>
        <taxon>Cyanophyceae</taxon>
        <taxon>Oscillatoriophycideae</taxon>
        <taxon>Chroococcales</taxon>
        <taxon>Geminocystaceae</taxon>
        <taxon>Cyanobacterium</taxon>
    </lineage>
</organism>
<dbReference type="EMBL" id="WMIA01000025">
    <property type="protein sequence ID" value="MTF40339.1"/>
    <property type="molecule type" value="Genomic_DNA"/>
</dbReference>
<protein>
    <submittedName>
        <fullName evidence="2">DUF3987 domain-containing protein</fullName>
    </submittedName>
</protein>
<accession>A0A844GZX4</accession>
<sequence length="961" mass="109943">MSLHNSQESQSNFNIQDYIEYLTPSPKKEKNKYICPVCSGHNLSIAKNSPKYDCYNCGDTNGIAKTLLAEYAPKKEKKIRPQQYREWIYTDREGNPLVKVCRIDDGLGKRKIWQQRYENNQWINGLDNLSKERIPIFNYQKIKQKIKAGEIIFLVEGEPCCDALNELGLIATTNLGGSDEWNITHTQNLIEIISNVQNLEQKNVNYELINSSNNNSNNSLNQKQTTLNNDEVANSQNHVNNDFVISKTQEEVNSNNSNLEANKNSSNNNLLNSLNQQETSLNNDEVGNGQNHVNNDSAIPKNDEGVNSNNYNLEGNKENNNFTQEKTDNIYFNSVDDNIQQHGDNNNNFDEKRLKISIVLSPDRDVKGIRHMEKIYHDFPSAQWLYPNPQSPLWNIKIPESQGLDMVDWIEEMKAQKFTNQQIRSIIIDSLEDKPRNLKLEVISDSKVINHPLFHPITCQELKEKIEDLCHDNLSQVDVELEINRIATEFNRIPSEIRRIYHAIRRENEQDEQVNELLETLPDIIKIPNTDLDLYKILPPDLAASICELAEAMPTAPEALFTALLPTWACAIGQKSRIIAKVSSGYTQPAILRTAIVAYSGERKSPALKSATKALQIMEENAYQKYRQELADYEQLLDIYDPKSGEPKPKKPQRKRYMVTDINFEGLIAVAKDNPSLLNVVDELAGYFKRMNKFSHGKGDDIERDLSLFNGGSLMKDRATEQIFIENTTISAVGTIQWEKLKELQQGYGEEDPAGILSRWLFCAKKLPAGYLDLLNDSEQQPSLDFYNEVIIATLQSLPKTDYILSLSGKRIFQEWQHQLVNQMRSQPIEAMRVAYPKFESYCLRLTLIFHCLWGIYDETATSVSGETVQKAIYATNWFITQYRYILAKNAQSNNIEGNALRLLTLLERKQELTIGQARKYDRTLYQLKETDLKILFEALCSASVAEKIPNSKTLKIKLSA</sequence>
<evidence type="ECO:0000313" key="3">
    <source>
        <dbReference type="Proteomes" id="UP000437131"/>
    </source>
</evidence>
<comment type="caution">
    <text evidence="2">The sequence shown here is derived from an EMBL/GenBank/DDBJ whole genome shotgun (WGS) entry which is preliminary data.</text>
</comment>
<name>A0A844GZX4_9CHRO</name>
<proteinExistence type="predicted"/>
<evidence type="ECO:0000313" key="2">
    <source>
        <dbReference type="EMBL" id="MTF40339.1"/>
    </source>
</evidence>